<dbReference type="AlphaFoldDB" id="A0A068LUU4"/>
<dbReference type="HOGENOM" id="CLU_955317_0_0_9"/>
<name>A0A068LUU4_BACMM</name>
<evidence type="ECO:0000313" key="5">
    <source>
        <dbReference type="Proteomes" id="UP000027602"/>
    </source>
</evidence>
<reference evidence="4 5" key="1">
    <citation type="journal article" date="2015" name="BMC Genomics">
        <title>Transcriptome analysis of thermophilic methylotrophic Bacillus methanolicus MGA3 using RNA-sequencing provides detailed insights into its previously uncharted transcriptional landscape.</title>
        <authorList>
            <person name="Irla M."/>
            <person name="Neshat A."/>
            <person name="Brautaset T."/>
            <person name="Ruckert C."/>
            <person name="Kalinowski J."/>
            <person name="Wendisch V.F."/>
        </authorList>
    </citation>
    <scope>NUCLEOTIDE SEQUENCE [LARGE SCALE GENOMIC DNA]</scope>
    <source>
        <strain evidence="5">MGA3 / ATCC 53907</strain>
    </source>
</reference>
<protein>
    <recommendedName>
        <fullName evidence="3">ATLF-like domain-containing protein</fullName>
    </recommendedName>
</protein>
<dbReference type="Pfam" id="PF07737">
    <property type="entry name" value="ATLF"/>
    <property type="match status" value="1"/>
</dbReference>
<organism evidence="4 5">
    <name type="scientific">Bacillus methanolicus (strain MGA3 / ATCC 53907)</name>
    <dbReference type="NCBI Taxonomy" id="796606"/>
    <lineage>
        <taxon>Bacteria</taxon>
        <taxon>Bacillati</taxon>
        <taxon>Bacillota</taxon>
        <taxon>Bacilli</taxon>
        <taxon>Bacillales</taxon>
        <taxon>Bacillaceae</taxon>
        <taxon>Bacillus</taxon>
    </lineage>
</organism>
<dbReference type="CDD" id="cd20183">
    <property type="entry name" value="M34_PPEP"/>
    <property type="match status" value="1"/>
</dbReference>
<keyword evidence="5" id="KW-1185">Reference proteome</keyword>
<evidence type="ECO:0000256" key="2">
    <source>
        <dbReference type="ARBA" id="ARBA00022525"/>
    </source>
</evidence>
<evidence type="ECO:0000313" key="4">
    <source>
        <dbReference type="EMBL" id="AIE61390.1"/>
    </source>
</evidence>
<sequence>MKIKKYSLMFIIILMALPLFTRPVSANTLWDGSELVQGQIGRVTIKKPINLWERNGDKLIYVRVLQPGEKFRVYGYDAIKKQYRVGGSYFITNIKDHVLYETPSKQKLQKFVQKNPFLEQDRLLEQIVVVPKNHLYDPDVQLIKSRLSKLPASMLAKLNAKHIKIKLIDGPITSLPEFAYLKGQVPRGWEKTNKTWDDVPGIGGSETVAIRIGYSDYGKGHGSVNLELHETAHSLDSIVYMRISQTESFKKIWKSECLNLFGENQYFTNYPEEYFAEAFAMYYLNDTTKSELKKKAPLTYTFFQNLQ</sequence>
<dbReference type="eggNOG" id="COG0737">
    <property type="taxonomic scope" value="Bacteria"/>
</dbReference>
<dbReference type="SUPFAM" id="SSF55486">
    <property type="entry name" value="Metalloproteases ('zincins'), catalytic domain"/>
    <property type="match status" value="1"/>
</dbReference>
<accession>A0A068LUU4</accession>
<dbReference type="KEGG" id="bmet:BMMGA3_15165"/>
<evidence type="ECO:0000259" key="3">
    <source>
        <dbReference type="PROSITE" id="PS51995"/>
    </source>
</evidence>
<dbReference type="Proteomes" id="UP000027602">
    <property type="component" value="Chromosome"/>
</dbReference>
<evidence type="ECO:0000256" key="1">
    <source>
        <dbReference type="ARBA" id="ARBA00004613"/>
    </source>
</evidence>
<comment type="subcellular location">
    <subcellularLocation>
        <location evidence="1">Secreted</location>
    </subcellularLocation>
</comment>
<dbReference type="Gene3D" id="3.40.390.10">
    <property type="entry name" value="Collagenase (Catalytic Domain)"/>
    <property type="match status" value="1"/>
</dbReference>
<dbReference type="InterPro" id="IPR014781">
    <property type="entry name" value="Anthrax_toxin_lethal/edema_N/C"/>
</dbReference>
<dbReference type="InterPro" id="IPR047568">
    <property type="entry name" value="ATLF-like_dom"/>
</dbReference>
<gene>
    <name evidence="4" type="ORF">BMMGA3_15165</name>
</gene>
<dbReference type="STRING" id="796606.BMMGA3_15165"/>
<dbReference type="GO" id="GO:0008237">
    <property type="term" value="F:metallopeptidase activity"/>
    <property type="evidence" value="ECO:0007669"/>
    <property type="project" value="InterPro"/>
</dbReference>
<proteinExistence type="predicted"/>
<dbReference type="PROSITE" id="PS51995">
    <property type="entry name" value="ATLF"/>
    <property type="match status" value="1"/>
</dbReference>
<dbReference type="InterPro" id="IPR024079">
    <property type="entry name" value="MetalloPept_cat_dom_sf"/>
</dbReference>
<dbReference type="GO" id="GO:0005576">
    <property type="term" value="C:extracellular region"/>
    <property type="evidence" value="ECO:0007669"/>
    <property type="project" value="UniProtKB-SubCell"/>
</dbReference>
<feature type="domain" description="ATLF-like" evidence="3">
    <location>
        <begin position="121"/>
        <end position="307"/>
    </location>
</feature>
<keyword evidence="2" id="KW-0964">Secreted</keyword>
<dbReference type="EMBL" id="CP007739">
    <property type="protein sequence ID" value="AIE61390.1"/>
    <property type="molecule type" value="Genomic_DNA"/>
</dbReference>